<dbReference type="PANTHER" id="PTHR47939:SF5">
    <property type="entry name" value="PENTACOTRIPEPTIDE-REPEAT REGION OF PRORP DOMAIN-CONTAINING PROTEIN"/>
    <property type="match status" value="1"/>
</dbReference>
<accession>A0A9P7YRN4</accession>
<dbReference type="Pfam" id="PF01535">
    <property type="entry name" value="PPR"/>
    <property type="match status" value="2"/>
</dbReference>
<dbReference type="AlphaFoldDB" id="A0A9P7YRN4"/>
<dbReference type="EMBL" id="MU251370">
    <property type="protein sequence ID" value="KAG9238436.1"/>
    <property type="molecule type" value="Genomic_DNA"/>
</dbReference>
<evidence type="ECO:0000313" key="2">
    <source>
        <dbReference type="Proteomes" id="UP000824998"/>
    </source>
</evidence>
<dbReference type="OrthoDB" id="185373at2759"/>
<protein>
    <submittedName>
        <fullName evidence="1">Complex I intermediate-associated protein 84, mitochondrial</fullName>
    </submittedName>
</protein>
<comment type="caution">
    <text evidence="1">The sequence shown here is derived from an EMBL/GenBank/DDBJ whole genome shotgun (WGS) entry which is preliminary data.</text>
</comment>
<dbReference type="InterPro" id="IPR050667">
    <property type="entry name" value="PPR-containing_protein"/>
</dbReference>
<proteinExistence type="predicted"/>
<dbReference type="PANTHER" id="PTHR47939">
    <property type="entry name" value="MEMBRANE-ASSOCIATED SALT-INDUCIBLE PROTEIN-LIKE"/>
    <property type="match status" value="1"/>
</dbReference>
<name>A0A9P7YRN4_9HELO</name>
<gene>
    <name evidence="1" type="ORF">BJ875DRAFT_502064</name>
</gene>
<dbReference type="InterPro" id="IPR011990">
    <property type="entry name" value="TPR-like_helical_dom_sf"/>
</dbReference>
<sequence length="736" mass="84155">MIFGFSRKIPRKPKDPDVAPGLEVMLELTKLKKIGARPPPVEDLIAGWNSFITHKLKDTRSSINDLQAGHLLRVFEHLREERNDGEGYLLGKSDLVQARRILKRKSQSGVHIKFSRAIYDELVRRQESDGDDMIELAFAVAKGGEAASARAILQELQINPSDESLVSKASRTWNSVLKGFMYEQNESELVKTAHIMENLGRPYNDVSQMTMVTFFATRDNVEETKRWASNGSPGDPIRPTAGTLKVLLEFSIRNKEYEWCKDLFRSVIGQGPSKRQWDIIFQWAAGVVGKGVDDVERMMEVMVRRSPDDAQMRPDIMTINGLVKLGISQKDPYLAERYINLGLRRGIHANAETFILQMDYRVEAGDMSGAKAAYDALQSEEILEDEDLPAINKYLRALCSTPNSHHELITSILSDLEARKVRLEPDTTSGVAMMFMEREDERDVYDILQTNTYHYTLEERARIRDKFLEFILDRNRSNARVWDAYDILRNIFDETNATVRTQLMNEFFDRGRSDMASHVFGHMRQHILADRKPTRETYIACLEGIASCADSEALEMVHNMFKMDSNMEPNTTVYNALMLAYTSVGKGHRALDFWEDITNSIEGPTYRSLEIVFRACQNAPYGDITAKEVWSQMRRMDIEITREVFNAYIGALAQKGKIDEAKDMIDACGKEFGFKPDFMTFGIFYNAIPSVDRKETIEGWGKGMYPEAWAELEKIGKTTVDEGWVTIFDIKREWKA</sequence>
<dbReference type="InterPro" id="IPR002885">
    <property type="entry name" value="PPR_rpt"/>
</dbReference>
<keyword evidence="2" id="KW-1185">Reference proteome</keyword>
<organism evidence="1 2">
    <name type="scientific">Amylocarpus encephaloides</name>
    <dbReference type="NCBI Taxonomy" id="45428"/>
    <lineage>
        <taxon>Eukaryota</taxon>
        <taxon>Fungi</taxon>
        <taxon>Dikarya</taxon>
        <taxon>Ascomycota</taxon>
        <taxon>Pezizomycotina</taxon>
        <taxon>Leotiomycetes</taxon>
        <taxon>Helotiales</taxon>
        <taxon>Helotiales incertae sedis</taxon>
        <taxon>Amylocarpus</taxon>
    </lineage>
</organism>
<dbReference type="Gene3D" id="1.25.40.10">
    <property type="entry name" value="Tetratricopeptide repeat domain"/>
    <property type="match status" value="3"/>
</dbReference>
<dbReference type="Proteomes" id="UP000824998">
    <property type="component" value="Unassembled WGS sequence"/>
</dbReference>
<evidence type="ECO:0000313" key="1">
    <source>
        <dbReference type="EMBL" id="KAG9238436.1"/>
    </source>
</evidence>
<reference evidence="1" key="1">
    <citation type="journal article" date="2021" name="IMA Fungus">
        <title>Genomic characterization of three marine fungi, including Emericellopsis atlantica sp. nov. with signatures of a generalist lifestyle and marine biomass degradation.</title>
        <authorList>
            <person name="Hagestad O.C."/>
            <person name="Hou L."/>
            <person name="Andersen J.H."/>
            <person name="Hansen E.H."/>
            <person name="Altermark B."/>
            <person name="Li C."/>
            <person name="Kuhnert E."/>
            <person name="Cox R.J."/>
            <person name="Crous P.W."/>
            <person name="Spatafora J.W."/>
            <person name="Lail K."/>
            <person name="Amirebrahimi M."/>
            <person name="Lipzen A."/>
            <person name="Pangilinan J."/>
            <person name="Andreopoulos W."/>
            <person name="Hayes R.D."/>
            <person name="Ng V."/>
            <person name="Grigoriev I.V."/>
            <person name="Jackson S.A."/>
            <person name="Sutton T.D.S."/>
            <person name="Dobson A.D.W."/>
            <person name="Rama T."/>
        </authorList>
    </citation>
    <scope>NUCLEOTIDE SEQUENCE</scope>
    <source>
        <strain evidence="1">TRa018bII</strain>
    </source>
</reference>